<accession>A0A1M6UDQ4</accession>
<dbReference type="EMBL" id="FRBC01000012">
    <property type="protein sequence ID" value="SHK67365.1"/>
    <property type="molecule type" value="Genomic_DNA"/>
</dbReference>
<dbReference type="RefSeq" id="WP_073089604.1">
    <property type="nucleotide sequence ID" value="NZ_FRBC01000012.1"/>
</dbReference>
<evidence type="ECO:0000313" key="1">
    <source>
        <dbReference type="EMBL" id="SHK67365.1"/>
    </source>
</evidence>
<dbReference type="Proteomes" id="UP000184263">
    <property type="component" value="Unassembled WGS sequence"/>
</dbReference>
<proteinExistence type="predicted"/>
<reference evidence="1 2" key="1">
    <citation type="submission" date="2016-11" db="EMBL/GenBank/DDBJ databases">
        <authorList>
            <person name="Jaros S."/>
            <person name="Januszkiewicz K."/>
            <person name="Wedrychowicz H."/>
        </authorList>
    </citation>
    <scope>NUCLEOTIDE SEQUENCE [LARGE SCALE GENOMIC DNA]</scope>
    <source>
        <strain evidence="1 2">HD4</strain>
    </source>
</reference>
<keyword evidence="1" id="KW-0418">Kinase</keyword>
<dbReference type="AlphaFoldDB" id="A0A1M6UDQ4"/>
<dbReference type="Gene3D" id="3.40.50.300">
    <property type="entry name" value="P-loop containing nucleotide triphosphate hydrolases"/>
    <property type="match status" value="1"/>
</dbReference>
<keyword evidence="1" id="KW-0808">Transferase</keyword>
<dbReference type="Pfam" id="PF13189">
    <property type="entry name" value="Cytidylate_kin2"/>
    <property type="match status" value="1"/>
</dbReference>
<dbReference type="OrthoDB" id="9781180at2"/>
<sequence length="207" mass="24013">MEKTLITISRQFGSGGREIAEILTKKLHCHHYNSKLVEMAAQNLHNGIHIEEAIARSYHAPEEAQGNLDKYEGRERIVENNRMYIEQAKIILNLAERPESAIFLGRCADYILRNRKDVFSFFIYADDDFRSARCKTKYQGMTLRDLNREENRRKQYYEFYTGQIWGEPTNYDLMINTSSIPLSVAADTILAYIEYKRAAAARVVCGE</sequence>
<dbReference type="InterPro" id="IPR027417">
    <property type="entry name" value="P-loop_NTPase"/>
</dbReference>
<name>A0A1M6UDQ4_SELRU</name>
<organism evidence="1 2">
    <name type="scientific">Selenomonas ruminantium</name>
    <dbReference type="NCBI Taxonomy" id="971"/>
    <lineage>
        <taxon>Bacteria</taxon>
        <taxon>Bacillati</taxon>
        <taxon>Bacillota</taxon>
        <taxon>Negativicutes</taxon>
        <taxon>Selenomonadales</taxon>
        <taxon>Selenomonadaceae</taxon>
        <taxon>Selenomonas</taxon>
    </lineage>
</organism>
<gene>
    <name evidence="1" type="ORF">SAMN05216582_1128</name>
</gene>
<evidence type="ECO:0000313" key="2">
    <source>
        <dbReference type="Proteomes" id="UP000184263"/>
    </source>
</evidence>
<dbReference type="SUPFAM" id="SSF52540">
    <property type="entry name" value="P-loop containing nucleoside triphosphate hydrolases"/>
    <property type="match status" value="1"/>
</dbReference>
<dbReference type="GO" id="GO:0016301">
    <property type="term" value="F:kinase activity"/>
    <property type="evidence" value="ECO:0007669"/>
    <property type="project" value="UniProtKB-KW"/>
</dbReference>
<protein>
    <submittedName>
        <fullName evidence="1">Cytidylate kinase</fullName>
    </submittedName>
</protein>